<dbReference type="EMBL" id="GL439408">
    <property type="protein sequence ID" value="EFN67355.1"/>
    <property type="molecule type" value="Genomic_DNA"/>
</dbReference>
<reference evidence="2 3" key="1">
    <citation type="journal article" date="2010" name="Science">
        <title>Genomic comparison of the ants Camponotus floridanus and Harpegnathos saltator.</title>
        <authorList>
            <person name="Bonasio R."/>
            <person name="Zhang G."/>
            <person name="Ye C."/>
            <person name="Mutti N.S."/>
            <person name="Fang X."/>
            <person name="Qin N."/>
            <person name="Donahue G."/>
            <person name="Yang P."/>
            <person name="Li Q."/>
            <person name="Li C."/>
            <person name="Zhang P."/>
            <person name="Huang Z."/>
            <person name="Berger S.L."/>
            <person name="Reinberg D."/>
            <person name="Wang J."/>
            <person name="Liebig J."/>
        </authorList>
    </citation>
    <scope>NUCLEOTIDE SEQUENCE [LARGE SCALE GENOMIC DNA]</scope>
    <source>
        <strain evidence="3">C129</strain>
    </source>
</reference>
<keyword evidence="1" id="KW-1133">Transmembrane helix</keyword>
<evidence type="ECO:0000313" key="3">
    <source>
        <dbReference type="Proteomes" id="UP000000311"/>
    </source>
</evidence>
<feature type="transmembrane region" description="Helical" evidence="1">
    <location>
        <begin position="119"/>
        <end position="138"/>
    </location>
</feature>
<keyword evidence="1" id="KW-0472">Membrane</keyword>
<feature type="non-terminal residue" evidence="2">
    <location>
        <position position="1"/>
    </location>
</feature>
<gene>
    <name evidence="2" type="ORF">EAG_04817</name>
</gene>
<feature type="transmembrane region" description="Helical" evidence="1">
    <location>
        <begin position="29"/>
        <end position="52"/>
    </location>
</feature>
<dbReference type="Proteomes" id="UP000000311">
    <property type="component" value="Unassembled WGS sequence"/>
</dbReference>
<accession>E2AGU2</accession>
<dbReference type="InParanoid" id="E2AGU2"/>
<evidence type="ECO:0000256" key="1">
    <source>
        <dbReference type="SAM" id="Phobius"/>
    </source>
</evidence>
<dbReference type="OrthoDB" id="7625882at2759"/>
<evidence type="ECO:0000313" key="2">
    <source>
        <dbReference type="EMBL" id="EFN67355.1"/>
    </source>
</evidence>
<name>E2AGU2_CAMFO</name>
<keyword evidence="1" id="KW-0812">Transmembrane</keyword>
<proteinExistence type="predicted"/>
<keyword evidence="3" id="KW-1185">Reference proteome</keyword>
<organism evidence="3">
    <name type="scientific">Camponotus floridanus</name>
    <name type="common">Florida carpenter ant</name>
    <dbReference type="NCBI Taxonomy" id="104421"/>
    <lineage>
        <taxon>Eukaryota</taxon>
        <taxon>Metazoa</taxon>
        <taxon>Ecdysozoa</taxon>
        <taxon>Arthropoda</taxon>
        <taxon>Hexapoda</taxon>
        <taxon>Insecta</taxon>
        <taxon>Pterygota</taxon>
        <taxon>Neoptera</taxon>
        <taxon>Endopterygota</taxon>
        <taxon>Hymenoptera</taxon>
        <taxon>Apocrita</taxon>
        <taxon>Aculeata</taxon>
        <taxon>Formicoidea</taxon>
        <taxon>Formicidae</taxon>
        <taxon>Formicinae</taxon>
        <taxon>Camponotus</taxon>
    </lineage>
</organism>
<feature type="transmembrane region" description="Helical" evidence="1">
    <location>
        <begin position="58"/>
        <end position="81"/>
    </location>
</feature>
<dbReference type="AlphaFoldDB" id="E2AGU2"/>
<protein>
    <submittedName>
        <fullName evidence="2">Uncharacterized protein</fullName>
    </submittedName>
</protein>
<sequence>QLTRNVLSTLGVWPPLNRKRTIMERIHKFLLICITYALLYSVLIPGFLFWFFEKRTHVKIQMIPLLLFGFMTVTKYGNLIFRERQIKRCLKHIEEDWRNVINMNARNMMIESAKTAKRLVALCGVFMYSSGLSFRLILPF</sequence>
<feature type="non-terminal residue" evidence="2">
    <location>
        <position position="140"/>
    </location>
</feature>